<dbReference type="PROSITE" id="PS51257">
    <property type="entry name" value="PROKAR_LIPOPROTEIN"/>
    <property type="match status" value="1"/>
</dbReference>
<protein>
    <recommendedName>
        <fullName evidence="3">Fimbrillin family protein</fullName>
    </recommendedName>
</protein>
<keyword evidence="2" id="KW-1185">Reference proteome</keyword>
<accession>A0ABS3M7Q2</accession>
<dbReference type="EMBL" id="JAERMS010000040">
    <property type="protein sequence ID" value="MBO1364146.1"/>
    <property type="molecule type" value="Genomic_DNA"/>
</dbReference>
<dbReference type="RefSeq" id="WP_146156965.1">
    <property type="nucleotide sequence ID" value="NZ_JAERMS010000040.1"/>
</dbReference>
<organism evidence="1 2">
    <name type="scientific">Prevotella illustrans</name>
    <dbReference type="NCBI Taxonomy" id="2800387"/>
    <lineage>
        <taxon>Bacteria</taxon>
        <taxon>Pseudomonadati</taxon>
        <taxon>Bacteroidota</taxon>
        <taxon>Bacteroidia</taxon>
        <taxon>Bacteroidales</taxon>
        <taxon>Prevotellaceae</taxon>
        <taxon>Prevotella</taxon>
    </lineage>
</organism>
<evidence type="ECO:0008006" key="3">
    <source>
        <dbReference type="Google" id="ProtNLM"/>
    </source>
</evidence>
<reference evidence="1 2" key="1">
    <citation type="submission" date="2021-01" db="EMBL/GenBank/DDBJ databases">
        <title>Prevotella A2931 sp. nov.</title>
        <authorList>
            <person name="Buhl M."/>
            <person name="Oberhettinger P."/>
        </authorList>
    </citation>
    <scope>NUCLEOTIDE SEQUENCE [LARGE SCALE GENOMIC DNA]</scope>
    <source>
        <strain evidence="1 2">A2931</strain>
    </source>
</reference>
<name>A0ABS3M7Q2_9BACT</name>
<gene>
    <name evidence="1" type="ORF">JHU38_10275</name>
</gene>
<sequence length="610" mass="66959">MGKINRVKLVQSLLLCSSVLGIQGLISCSDKDHFEPIGKADKAAYDISLDVAIDNADVTPSNRTKTRVAVVENEANGLKTTWDNGDKLTVAYKSGGTMKTAELTVASMNGSSATFHGSVESNADAQAFKTSTLYAVNNKETDKISALIENNKLKVSVDLSGQNGNVNQIANYDLLYAKGTATAGLRFSHKMCIVRMDFASDASISSGNSINEASFIYIPKASTKKSIFAEKATFEFGADSESATCNDITFFSLKSANILLKDGKASVFMVVPENGKLTGELSIKVKCDNGSAFRRHLNIKEKSFPAQKVVAKTVKLKTSDKTPNIGDYLYNDGSWGPLAYYTDKYPVGLVFSNYTSPADRKKGFTHGYAVGLRDAAWPTPWGPDNTDYPETENLFEHIDATAPLTMMNNLDGLSTCKTLNEKYLKDYTYDNYYNHRGSKAAIPLAMEYGGAGWQHAYTSVPLVPIPKRTSGWYLPSVGQWFLMFANLSGLDPNKLQIAHDSSNNIYSLSWLFNSADEKNRYLTTFANYFSSGYNSILGQYYSDGRIPQSTFYLPGDGQIDWYLWACDEAKSDGTACCVHLTQTEIRFTYLDKQQGSTSTNGYAARSVIAF</sequence>
<dbReference type="Proteomes" id="UP000664265">
    <property type="component" value="Unassembled WGS sequence"/>
</dbReference>
<proteinExistence type="predicted"/>
<evidence type="ECO:0000313" key="1">
    <source>
        <dbReference type="EMBL" id="MBO1364146.1"/>
    </source>
</evidence>
<comment type="caution">
    <text evidence="1">The sequence shown here is derived from an EMBL/GenBank/DDBJ whole genome shotgun (WGS) entry which is preliminary data.</text>
</comment>
<evidence type="ECO:0000313" key="2">
    <source>
        <dbReference type="Proteomes" id="UP000664265"/>
    </source>
</evidence>